<dbReference type="GO" id="GO:0015188">
    <property type="term" value="F:L-isoleucine transmembrane transporter activity"/>
    <property type="evidence" value="ECO:0007669"/>
    <property type="project" value="TreeGrafter"/>
</dbReference>
<comment type="caution">
    <text evidence="5">The sequence shown here is derived from an EMBL/GenBank/DDBJ whole genome shotgun (WGS) entry which is preliminary data.</text>
</comment>
<evidence type="ECO:0000313" key="5">
    <source>
        <dbReference type="EMBL" id="HGB15267.1"/>
    </source>
</evidence>
<sequence length="280" mass="31347">MPWAGERSEAETAMLEITGLSMRFGGLLALVDFTLKIPEGGLYGLIGPNGAGKTTVFNLISGFLTPTAGTIRFRGRNLQGLSPQARTVLGMARTFQNIRLFADLTVLDNVLVGFHCRSRAAWWEAVLRLPRYRREERQHTHKALALLEEVGLKDLAQERARQLPYGHQRHLELARALATKPRLLLLDEPAAGLNPQETRELMQFLRQIKERHGLTMLVIEHNLRLVMGLCEHLTVLDYGLIIAQGHPEEVRRNPRVIQAYLGEGQGVFKVEGPGVGNQKD</sequence>
<keyword evidence="3 5" id="KW-0067">ATP-binding</keyword>
<dbReference type="InterPro" id="IPR003439">
    <property type="entry name" value="ABC_transporter-like_ATP-bd"/>
</dbReference>
<proteinExistence type="predicted"/>
<dbReference type="InterPro" id="IPR032823">
    <property type="entry name" value="BCA_ABC_TP_C"/>
</dbReference>
<reference evidence="5" key="1">
    <citation type="journal article" date="2020" name="mSystems">
        <title>Genome- and Community-Level Interaction Insights into Carbon Utilization and Element Cycling Functions of Hydrothermarchaeota in Hydrothermal Sediment.</title>
        <authorList>
            <person name="Zhou Z."/>
            <person name="Liu Y."/>
            <person name="Xu W."/>
            <person name="Pan J."/>
            <person name="Luo Z.H."/>
            <person name="Li M."/>
        </authorList>
    </citation>
    <scope>NUCLEOTIDE SEQUENCE [LARGE SCALE GENOMIC DNA]</scope>
    <source>
        <strain evidence="5">SpSt-776</strain>
    </source>
</reference>
<dbReference type="GO" id="GO:1903805">
    <property type="term" value="P:L-valine import across plasma membrane"/>
    <property type="evidence" value="ECO:0007669"/>
    <property type="project" value="TreeGrafter"/>
</dbReference>
<dbReference type="GO" id="GO:0005886">
    <property type="term" value="C:plasma membrane"/>
    <property type="evidence" value="ECO:0007669"/>
    <property type="project" value="TreeGrafter"/>
</dbReference>
<evidence type="ECO:0000259" key="4">
    <source>
        <dbReference type="PROSITE" id="PS50893"/>
    </source>
</evidence>
<protein>
    <submittedName>
        <fullName evidence="5">ABC transporter ATP-binding protein</fullName>
    </submittedName>
</protein>
<dbReference type="GO" id="GO:0005304">
    <property type="term" value="F:L-valine transmembrane transporter activity"/>
    <property type="evidence" value="ECO:0007669"/>
    <property type="project" value="TreeGrafter"/>
</dbReference>
<dbReference type="GO" id="GO:0042941">
    <property type="term" value="P:D-alanine transmembrane transport"/>
    <property type="evidence" value="ECO:0007669"/>
    <property type="project" value="TreeGrafter"/>
</dbReference>
<dbReference type="PANTHER" id="PTHR45772:SF7">
    <property type="entry name" value="AMINO ACID ABC TRANSPORTER ATP-BINDING PROTEIN"/>
    <property type="match status" value="1"/>
</dbReference>
<dbReference type="InterPro" id="IPR027417">
    <property type="entry name" value="P-loop_NTPase"/>
</dbReference>
<feature type="domain" description="ABC transporter" evidence="4">
    <location>
        <begin position="15"/>
        <end position="263"/>
    </location>
</feature>
<accession>A0A7C3SLM7</accession>
<dbReference type="InterPro" id="IPR051120">
    <property type="entry name" value="ABC_AA/LPS_Transport"/>
</dbReference>
<gene>
    <name evidence="5" type="ORF">ENV62_08545</name>
</gene>
<evidence type="ECO:0000256" key="3">
    <source>
        <dbReference type="ARBA" id="ARBA00022840"/>
    </source>
</evidence>
<dbReference type="CDD" id="cd03219">
    <property type="entry name" value="ABC_Mj1267_LivG_branched"/>
    <property type="match status" value="1"/>
</dbReference>
<dbReference type="GO" id="GO:0005524">
    <property type="term" value="F:ATP binding"/>
    <property type="evidence" value="ECO:0007669"/>
    <property type="project" value="UniProtKB-KW"/>
</dbReference>
<keyword evidence="2" id="KW-0547">Nucleotide-binding</keyword>
<name>A0A7C3SLM7_9BACT</name>
<dbReference type="FunFam" id="3.40.50.300:FF:000421">
    <property type="entry name" value="Branched-chain amino acid ABC transporter ATP-binding protein"/>
    <property type="match status" value="1"/>
</dbReference>
<dbReference type="AlphaFoldDB" id="A0A7C3SLM7"/>
<dbReference type="Pfam" id="PF00005">
    <property type="entry name" value="ABC_tran"/>
    <property type="match status" value="1"/>
</dbReference>
<organism evidence="5">
    <name type="scientific">Desulfobacca acetoxidans</name>
    <dbReference type="NCBI Taxonomy" id="60893"/>
    <lineage>
        <taxon>Bacteria</taxon>
        <taxon>Pseudomonadati</taxon>
        <taxon>Thermodesulfobacteriota</taxon>
        <taxon>Desulfobaccia</taxon>
        <taxon>Desulfobaccales</taxon>
        <taxon>Desulfobaccaceae</taxon>
        <taxon>Desulfobacca</taxon>
    </lineage>
</organism>
<evidence type="ECO:0000256" key="2">
    <source>
        <dbReference type="ARBA" id="ARBA00022741"/>
    </source>
</evidence>
<dbReference type="GO" id="GO:0015808">
    <property type="term" value="P:L-alanine transport"/>
    <property type="evidence" value="ECO:0007669"/>
    <property type="project" value="TreeGrafter"/>
</dbReference>
<keyword evidence="1" id="KW-0813">Transport</keyword>
<dbReference type="SMART" id="SM00382">
    <property type="entry name" value="AAA"/>
    <property type="match status" value="1"/>
</dbReference>
<dbReference type="EMBL" id="DTHB01000053">
    <property type="protein sequence ID" value="HGB15267.1"/>
    <property type="molecule type" value="Genomic_DNA"/>
</dbReference>
<dbReference type="InterPro" id="IPR003593">
    <property type="entry name" value="AAA+_ATPase"/>
</dbReference>
<dbReference type="GO" id="GO:1903806">
    <property type="term" value="P:L-isoleucine import across plasma membrane"/>
    <property type="evidence" value="ECO:0007669"/>
    <property type="project" value="TreeGrafter"/>
</dbReference>
<evidence type="ECO:0000256" key="1">
    <source>
        <dbReference type="ARBA" id="ARBA00022448"/>
    </source>
</evidence>
<dbReference type="GO" id="GO:0015192">
    <property type="term" value="F:L-phenylalanine transmembrane transporter activity"/>
    <property type="evidence" value="ECO:0007669"/>
    <property type="project" value="TreeGrafter"/>
</dbReference>
<dbReference type="PANTHER" id="PTHR45772">
    <property type="entry name" value="CONSERVED COMPONENT OF ABC TRANSPORTER FOR NATURAL AMINO ACIDS-RELATED"/>
    <property type="match status" value="1"/>
</dbReference>
<dbReference type="PROSITE" id="PS50893">
    <property type="entry name" value="ABC_TRANSPORTER_2"/>
    <property type="match status" value="1"/>
</dbReference>
<dbReference type="SUPFAM" id="SSF52540">
    <property type="entry name" value="P-loop containing nucleoside triphosphate hydrolases"/>
    <property type="match status" value="1"/>
</dbReference>
<dbReference type="Pfam" id="PF12399">
    <property type="entry name" value="BCA_ABC_TP_C"/>
    <property type="match status" value="1"/>
</dbReference>
<dbReference type="Gene3D" id="3.40.50.300">
    <property type="entry name" value="P-loop containing nucleotide triphosphate hydrolases"/>
    <property type="match status" value="1"/>
</dbReference>
<dbReference type="GO" id="GO:0016887">
    <property type="term" value="F:ATP hydrolysis activity"/>
    <property type="evidence" value="ECO:0007669"/>
    <property type="project" value="InterPro"/>
</dbReference>